<comment type="caution">
    <text evidence="1">The sequence shown here is derived from an EMBL/GenBank/DDBJ whole genome shotgun (WGS) entry which is preliminary data.</text>
</comment>
<dbReference type="AlphaFoldDB" id="A0A427AHB6"/>
<evidence type="ECO:0000313" key="1">
    <source>
        <dbReference type="EMBL" id="RRT75625.1"/>
    </source>
</evidence>
<dbReference type="EMBL" id="AMZH03002422">
    <property type="protein sequence ID" value="RRT75625.1"/>
    <property type="molecule type" value="Genomic_DNA"/>
</dbReference>
<protein>
    <submittedName>
        <fullName evidence="1">Uncharacterized protein</fullName>
    </submittedName>
</protein>
<accession>A0A427AHB6</accession>
<evidence type="ECO:0000313" key="2">
    <source>
        <dbReference type="Proteomes" id="UP000287651"/>
    </source>
</evidence>
<organism evidence="1 2">
    <name type="scientific">Ensete ventricosum</name>
    <name type="common">Abyssinian banana</name>
    <name type="synonym">Musa ensete</name>
    <dbReference type="NCBI Taxonomy" id="4639"/>
    <lineage>
        <taxon>Eukaryota</taxon>
        <taxon>Viridiplantae</taxon>
        <taxon>Streptophyta</taxon>
        <taxon>Embryophyta</taxon>
        <taxon>Tracheophyta</taxon>
        <taxon>Spermatophyta</taxon>
        <taxon>Magnoliopsida</taxon>
        <taxon>Liliopsida</taxon>
        <taxon>Zingiberales</taxon>
        <taxon>Musaceae</taxon>
        <taxon>Ensete</taxon>
    </lineage>
</organism>
<sequence>MGFGRCGRGACREFARGQPGFRRCGQELTQSSSEVDRDSDNMVGSSPKVCQGFVRKFIRCSPISYPELTGRMLGVHREFTEGDREFIGVSLEGCRKFNEGDRELIGVSRGKGYQHLENLQKFESSLHF</sequence>
<dbReference type="Proteomes" id="UP000287651">
    <property type="component" value="Unassembled WGS sequence"/>
</dbReference>
<name>A0A427AHB6_ENSVE</name>
<reference evidence="1 2" key="1">
    <citation type="journal article" date="2014" name="Agronomy (Basel)">
        <title>A Draft Genome Sequence for Ensete ventricosum, the Drought-Tolerant Tree Against Hunger.</title>
        <authorList>
            <person name="Harrison J."/>
            <person name="Moore K.A."/>
            <person name="Paszkiewicz K."/>
            <person name="Jones T."/>
            <person name="Grant M."/>
            <person name="Ambacheew D."/>
            <person name="Muzemil S."/>
            <person name="Studholme D.J."/>
        </authorList>
    </citation>
    <scope>NUCLEOTIDE SEQUENCE [LARGE SCALE GENOMIC DNA]</scope>
</reference>
<proteinExistence type="predicted"/>
<gene>
    <name evidence="1" type="ORF">B296_00006348</name>
</gene>